<gene>
    <name evidence="4" type="primary">cobQ</name>
    <name evidence="7" type="ORF">SAMN04244560_01160</name>
</gene>
<proteinExistence type="inferred from homology"/>
<comment type="function">
    <text evidence="4">Catalyzes amidations at positions B, D, E, and G on adenosylcobyrinic A,C-diamide. NH(2) groups are provided by glutamine, and one molecule of ATP is hydrogenolyzed for each amidation.</text>
</comment>
<evidence type="ECO:0000313" key="7">
    <source>
        <dbReference type="EMBL" id="SDF74830.1"/>
    </source>
</evidence>
<organism evidence="7 8">
    <name type="scientific">Thermoanaerobacter thermohydrosulfuricus</name>
    <name type="common">Clostridium thermohydrosulfuricum</name>
    <dbReference type="NCBI Taxonomy" id="1516"/>
    <lineage>
        <taxon>Bacteria</taxon>
        <taxon>Bacillati</taxon>
        <taxon>Bacillota</taxon>
        <taxon>Clostridia</taxon>
        <taxon>Thermoanaerobacterales</taxon>
        <taxon>Thermoanaerobacteraceae</taxon>
        <taxon>Thermoanaerobacter</taxon>
    </lineage>
</organism>
<dbReference type="SUPFAM" id="SSF52317">
    <property type="entry name" value="Class I glutamine amidotransferase-like"/>
    <property type="match status" value="1"/>
</dbReference>
<dbReference type="UniPathway" id="UPA00148"/>
<evidence type="ECO:0000313" key="8">
    <source>
        <dbReference type="Proteomes" id="UP000183404"/>
    </source>
</evidence>
<comment type="pathway">
    <text evidence="1 4">Cofactor biosynthesis; adenosylcobalamin biosynthesis.</text>
</comment>
<dbReference type="Pfam" id="PF01656">
    <property type="entry name" value="CbiA"/>
    <property type="match status" value="1"/>
</dbReference>
<evidence type="ECO:0000256" key="1">
    <source>
        <dbReference type="ARBA" id="ARBA00004953"/>
    </source>
</evidence>
<dbReference type="PANTHER" id="PTHR21343:SF1">
    <property type="entry name" value="COBYRIC ACID SYNTHASE"/>
    <property type="match status" value="1"/>
</dbReference>
<feature type="active site" evidence="4">
    <location>
        <position position="443"/>
    </location>
</feature>
<feature type="active site" description="Nucleophile" evidence="4">
    <location>
        <position position="330"/>
    </location>
</feature>
<evidence type="ECO:0000256" key="2">
    <source>
        <dbReference type="ARBA" id="ARBA00022573"/>
    </source>
</evidence>
<dbReference type="EMBL" id="FNBS01000022">
    <property type="protein sequence ID" value="SDF74830.1"/>
    <property type="molecule type" value="Genomic_DNA"/>
</dbReference>
<dbReference type="InterPro" id="IPR011698">
    <property type="entry name" value="GATase_3"/>
</dbReference>
<dbReference type="NCBIfam" id="TIGR00313">
    <property type="entry name" value="cobQ"/>
    <property type="match status" value="1"/>
</dbReference>
<dbReference type="InterPro" id="IPR004459">
    <property type="entry name" value="CobQ_synth"/>
</dbReference>
<comment type="similarity">
    <text evidence="4">Belongs to the CobB/CobQ family. CobQ subfamily.</text>
</comment>
<evidence type="ECO:0000256" key="4">
    <source>
        <dbReference type="HAMAP-Rule" id="MF_00028"/>
    </source>
</evidence>
<evidence type="ECO:0000259" key="5">
    <source>
        <dbReference type="Pfam" id="PF01656"/>
    </source>
</evidence>
<dbReference type="InterPro" id="IPR047045">
    <property type="entry name" value="CobQ_N"/>
</dbReference>
<dbReference type="Gene3D" id="3.40.50.300">
    <property type="entry name" value="P-loop containing nucleotide triphosphate hydrolases"/>
    <property type="match status" value="1"/>
</dbReference>
<dbReference type="GO" id="GO:0009236">
    <property type="term" value="P:cobalamin biosynthetic process"/>
    <property type="evidence" value="ECO:0007669"/>
    <property type="project" value="UniProtKB-UniRule"/>
</dbReference>
<dbReference type="GO" id="GO:0015420">
    <property type="term" value="F:ABC-type vitamin B12 transporter activity"/>
    <property type="evidence" value="ECO:0007669"/>
    <property type="project" value="UniProtKB-UniRule"/>
</dbReference>
<dbReference type="InterPro" id="IPR002586">
    <property type="entry name" value="CobQ/CobB/MinD/ParA_Nub-bd_dom"/>
</dbReference>
<reference evidence="7 8" key="1">
    <citation type="submission" date="2016-10" db="EMBL/GenBank/DDBJ databases">
        <authorList>
            <person name="de Groot N.N."/>
        </authorList>
    </citation>
    <scope>NUCLEOTIDE SEQUENCE [LARGE SCALE GENOMIC DNA]</scope>
    <source>
        <strain evidence="7 8">DSM 569</strain>
    </source>
</reference>
<keyword evidence="3 4" id="KW-0315">Glutamine amidotransferase</keyword>
<dbReference type="PROSITE" id="PS51273">
    <property type="entry name" value="GATASE_TYPE_1"/>
    <property type="match status" value="1"/>
</dbReference>
<dbReference type="Pfam" id="PF07685">
    <property type="entry name" value="GATase_3"/>
    <property type="match status" value="1"/>
</dbReference>
<dbReference type="HAMAP" id="MF_00028">
    <property type="entry name" value="CobQ"/>
    <property type="match status" value="1"/>
</dbReference>
<dbReference type="RefSeq" id="WP_019907316.1">
    <property type="nucleotide sequence ID" value="NZ_FNBS01000022.1"/>
</dbReference>
<dbReference type="AlphaFoldDB" id="A0A1G7NNJ2"/>
<dbReference type="Proteomes" id="UP000183404">
    <property type="component" value="Unassembled WGS sequence"/>
</dbReference>
<dbReference type="InterPro" id="IPR029062">
    <property type="entry name" value="Class_I_gatase-like"/>
</dbReference>
<evidence type="ECO:0000259" key="6">
    <source>
        <dbReference type="Pfam" id="PF07685"/>
    </source>
</evidence>
<dbReference type="PANTHER" id="PTHR21343">
    <property type="entry name" value="DETHIOBIOTIN SYNTHETASE"/>
    <property type="match status" value="1"/>
</dbReference>
<dbReference type="CDD" id="cd01750">
    <property type="entry name" value="GATase1_CobQ"/>
    <property type="match status" value="1"/>
</dbReference>
<dbReference type="PROSITE" id="PS51274">
    <property type="entry name" value="GATASE_COBBQ"/>
    <property type="match status" value="1"/>
</dbReference>
<dbReference type="Gene3D" id="3.40.50.880">
    <property type="match status" value="1"/>
</dbReference>
<dbReference type="NCBIfam" id="NF001989">
    <property type="entry name" value="PRK00784.1"/>
    <property type="match status" value="1"/>
</dbReference>
<keyword evidence="2 4" id="KW-0169">Cobalamin biosynthesis</keyword>
<dbReference type="SUPFAM" id="SSF52540">
    <property type="entry name" value="P-loop containing nucleoside triphosphate hydrolases"/>
    <property type="match status" value="1"/>
</dbReference>
<name>A0A1G7NNJ2_THETY</name>
<feature type="domain" description="CobB/CobQ-like glutamine amidotransferase" evidence="6">
    <location>
        <begin position="251"/>
        <end position="450"/>
    </location>
</feature>
<feature type="domain" description="CobQ/CobB/MinD/ParA nucleotide binding" evidence="5">
    <location>
        <begin position="5"/>
        <end position="228"/>
    </location>
</feature>
<dbReference type="InterPro" id="IPR033949">
    <property type="entry name" value="CobQ_GATase1"/>
</dbReference>
<dbReference type="GO" id="GO:0003824">
    <property type="term" value="F:catalytic activity"/>
    <property type="evidence" value="ECO:0007669"/>
    <property type="project" value="InterPro"/>
</dbReference>
<protein>
    <recommendedName>
        <fullName evidence="4">Cobyric acid synthase</fullName>
    </recommendedName>
</protein>
<evidence type="ECO:0000256" key="3">
    <source>
        <dbReference type="ARBA" id="ARBA00022962"/>
    </source>
</evidence>
<dbReference type="InterPro" id="IPR027417">
    <property type="entry name" value="P-loop_NTPase"/>
</dbReference>
<sequence length="507" mass="57013">MVLKLMIQGTASSVGKSLLVAAFCRIFKQDGYRVAPFKSQNMALNSYITDEGLEIGRAQAMQAEAAGVKPSYHMNPILLKPSSDKKSQVVLRGKVYKNMSAAEYHQFKPQLLKFIKEDFDFLASQNDIVVIEGAGSPAEINLRDRDVVNMGMAEMVNAPVLLVGDIDKGGVFASIAGTLLLLKENERNRIEGVLINKFRGDIEILKPGLEMLENIVHKKVLGVVPYMDVHIDEEDGATERFYRRNTEGDIEIAVINLPHISNFTDFEPLAKVPGIKLRYVNKGERIGDCDVVIIPGTKNTIGDLQALKEYRIDKEIFEMRKKGKFIVGICGGYQMLGKVIKDPGRIESTTSEIEGLGLLDIETVIENEKTTTQIKAVIRNNLPSILSPLRNIAVEGYEIHMGQSRILGDCQPFSVITHRNGEKIEVYDGCISDDGKVFGTYIHGIFENRELVREFINIVRKSKGLSPIEEIIDYKEFKEREYDKLADIVRKSIDMKKVYEIMERYKD</sequence>
<accession>A0A1G7NNJ2</accession>
<dbReference type="CDD" id="cd05389">
    <property type="entry name" value="CobQ_N"/>
    <property type="match status" value="1"/>
</dbReference>